<reference evidence="3" key="1">
    <citation type="journal article" date="2013" name="Science">
        <title>The Amborella genome and the evolution of flowering plants.</title>
        <authorList>
            <consortium name="Amborella Genome Project"/>
        </authorList>
    </citation>
    <scope>NUCLEOTIDE SEQUENCE [LARGE SCALE GENOMIC DNA]</scope>
</reference>
<dbReference type="AlphaFoldDB" id="W1PAT2"/>
<proteinExistence type="predicted"/>
<feature type="transmembrane region" description="Helical" evidence="1">
    <location>
        <begin position="15"/>
        <end position="39"/>
    </location>
</feature>
<sequence>MPNCEHHHYHEPISWPLLSVAILFFTTYSSSLATLYYLAVAPALFTYNRTYNCQATISSPFCSTIRNNSPTIFSTILLCSQLSPPPLYVFSHSSSPLILSHLHLTFSHP</sequence>
<dbReference type="EMBL" id="KI393843">
    <property type="protein sequence ID" value="ERN07017.1"/>
    <property type="molecule type" value="Genomic_DNA"/>
</dbReference>
<dbReference type="Gramene" id="ERN07017">
    <property type="protein sequence ID" value="ERN07017"/>
    <property type="gene ID" value="AMTR_s00141p00098030"/>
</dbReference>
<evidence type="ECO:0000313" key="3">
    <source>
        <dbReference type="Proteomes" id="UP000017836"/>
    </source>
</evidence>
<keyword evidence="1" id="KW-0472">Membrane</keyword>
<evidence type="ECO:0000313" key="2">
    <source>
        <dbReference type="EMBL" id="ERN07017.1"/>
    </source>
</evidence>
<name>W1PAT2_AMBTC</name>
<gene>
    <name evidence="2" type="ORF">AMTR_s00141p00098030</name>
</gene>
<organism evidence="2 3">
    <name type="scientific">Amborella trichopoda</name>
    <dbReference type="NCBI Taxonomy" id="13333"/>
    <lineage>
        <taxon>Eukaryota</taxon>
        <taxon>Viridiplantae</taxon>
        <taxon>Streptophyta</taxon>
        <taxon>Embryophyta</taxon>
        <taxon>Tracheophyta</taxon>
        <taxon>Spermatophyta</taxon>
        <taxon>Magnoliopsida</taxon>
        <taxon>Amborellales</taxon>
        <taxon>Amborellaceae</taxon>
        <taxon>Amborella</taxon>
    </lineage>
</organism>
<protein>
    <submittedName>
        <fullName evidence="2">Uncharacterized protein</fullName>
    </submittedName>
</protein>
<keyword evidence="1" id="KW-1133">Transmembrane helix</keyword>
<accession>W1PAT2</accession>
<keyword evidence="1" id="KW-0812">Transmembrane</keyword>
<evidence type="ECO:0000256" key="1">
    <source>
        <dbReference type="SAM" id="Phobius"/>
    </source>
</evidence>
<keyword evidence="3" id="KW-1185">Reference proteome</keyword>
<dbReference type="HOGENOM" id="CLU_2187509_0_0_1"/>
<dbReference type="Proteomes" id="UP000017836">
    <property type="component" value="Unassembled WGS sequence"/>
</dbReference>